<proteinExistence type="predicted"/>
<dbReference type="Proteomes" id="UP000053372">
    <property type="component" value="Unassembled WGS sequence"/>
</dbReference>
<sequence length="89" mass="10963">MTRFILLAIISVSVLLIAPYVGYARIIKVKGNKPHFIDFKGESEEKWENFEQGELRERRKEGREYRKERRENRKERRDEFRENREESFE</sequence>
<dbReference type="EMBL" id="LMTZ01000110">
    <property type="protein sequence ID" value="KST65265.1"/>
    <property type="molecule type" value="Genomic_DNA"/>
</dbReference>
<evidence type="ECO:0000313" key="3">
    <source>
        <dbReference type="EMBL" id="KST68946.1"/>
    </source>
</evidence>
<dbReference type="AlphaFoldDB" id="A0A0V7ZLA6"/>
<protein>
    <submittedName>
        <fullName evidence="2">Uncharacterized protein</fullName>
    </submittedName>
</protein>
<comment type="caution">
    <text evidence="2">The sequence shown here is derived from an EMBL/GenBank/DDBJ whole genome shotgun (WGS) entry which is preliminary data.</text>
</comment>
<feature type="region of interest" description="Disordered" evidence="1">
    <location>
        <begin position="56"/>
        <end position="89"/>
    </location>
</feature>
<dbReference type="RefSeq" id="WP_027845320.1">
    <property type="nucleotide sequence ID" value="NZ_LMTZ01000041.1"/>
</dbReference>
<name>A0A0V7ZLA6_9CYAN</name>
<reference evidence="2 4" key="1">
    <citation type="journal article" date="2015" name="Genome Announc.">
        <title>Draft Genome of the Euendolithic (true boring) Cyanobacterium Mastigocoleus testarum strain BC008.</title>
        <authorList>
            <person name="Guida B.S."/>
            <person name="Garcia-Pichel F."/>
        </authorList>
    </citation>
    <scope>NUCLEOTIDE SEQUENCE [LARGE SCALE GENOMIC DNA]</scope>
    <source>
        <strain evidence="2 4">BC008</strain>
    </source>
</reference>
<organism evidence="2 4">
    <name type="scientific">Mastigocoleus testarum BC008</name>
    <dbReference type="NCBI Taxonomy" id="371196"/>
    <lineage>
        <taxon>Bacteria</taxon>
        <taxon>Bacillati</taxon>
        <taxon>Cyanobacteriota</taxon>
        <taxon>Cyanophyceae</taxon>
        <taxon>Nostocales</taxon>
        <taxon>Hapalosiphonaceae</taxon>
        <taxon>Mastigocoleus</taxon>
    </lineage>
</organism>
<gene>
    <name evidence="3" type="ORF">BC008_02410</name>
    <name evidence="2" type="ORF">BC008_20965</name>
</gene>
<dbReference type="EMBL" id="LMTZ01000041">
    <property type="protein sequence ID" value="KST68946.1"/>
    <property type="molecule type" value="Genomic_DNA"/>
</dbReference>
<evidence type="ECO:0000313" key="4">
    <source>
        <dbReference type="Proteomes" id="UP000053372"/>
    </source>
</evidence>
<accession>A0A0V7ZLA6</accession>
<evidence type="ECO:0000256" key="1">
    <source>
        <dbReference type="SAM" id="MobiDB-lite"/>
    </source>
</evidence>
<keyword evidence="4" id="KW-1185">Reference proteome</keyword>
<evidence type="ECO:0000313" key="2">
    <source>
        <dbReference type="EMBL" id="KST65265.1"/>
    </source>
</evidence>